<sequence>MSCPTYPVTVTREDNLWVSVVTDGLAEGTVGAADFEHFAEVDPGMREVIADLTSTEPDHFDISWRYEFSEQDHTALIREYQAAERVAAALAHWRDRARRRLVGELNGQLSQRALADLIGLSHQRIHQISHEPEFGEIDLIRPAPALVDALVDIAHHSPLAPAGADADSLRAKLHEVLEVVDG</sequence>
<comment type="caution">
    <text evidence="1">The sequence shown here is derived from an EMBL/GenBank/DDBJ whole genome shotgun (WGS) entry which is preliminary data.</text>
</comment>
<dbReference type="Proteomes" id="UP000243542">
    <property type="component" value="Unassembled WGS sequence"/>
</dbReference>
<dbReference type="AlphaFoldDB" id="A0A2A9FDI3"/>
<gene>
    <name evidence="1" type="ORF">ATK36_3961</name>
</gene>
<accession>A0A2A9FDI3</accession>
<keyword evidence="2" id="KW-1185">Reference proteome</keyword>
<proteinExistence type="predicted"/>
<reference evidence="1 2" key="1">
    <citation type="submission" date="2017-10" db="EMBL/GenBank/DDBJ databases">
        <title>Sequencing the genomes of 1000 actinobacteria strains.</title>
        <authorList>
            <person name="Klenk H.-P."/>
        </authorList>
    </citation>
    <scope>NUCLEOTIDE SEQUENCE [LARGE SCALE GENOMIC DNA]</scope>
    <source>
        <strain evidence="1 2">DSM 46092</strain>
    </source>
</reference>
<protein>
    <submittedName>
        <fullName evidence="1">Uncharacterized protein</fullName>
    </submittedName>
</protein>
<evidence type="ECO:0000313" key="1">
    <source>
        <dbReference type="EMBL" id="PFG48846.1"/>
    </source>
</evidence>
<organism evidence="1 2">
    <name type="scientific">Amycolatopsis sulphurea</name>
    <dbReference type="NCBI Taxonomy" id="76022"/>
    <lineage>
        <taxon>Bacteria</taxon>
        <taxon>Bacillati</taxon>
        <taxon>Actinomycetota</taxon>
        <taxon>Actinomycetes</taxon>
        <taxon>Pseudonocardiales</taxon>
        <taxon>Pseudonocardiaceae</taxon>
        <taxon>Amycolatopsis</taxon>
    </lineage>
</organism>
<dbReference type="EMBL" id="PDJK01000002">
    <property type="protein sequence ID" value="PFG48846.1"/>
    <property type="molecule type" value="Genomic_DNA"/>
</dbReference>
<evidence type="ECO:0000313" key="2">
    <source>
        <dbReference type="Proteomes" id="UP000243542"/>
    </source>
</evidence>
<dbReference type="RefSeq" id="WP_098512852.1">
    <property type="nucleotide sequence ID" value="NZ_JBIAKZ010000001.1"/>
</dbReference>
<name>A0A2A9FDI3_9PSEU</name>